<dbReference type="Gene3D" id="1.10.10.10">
    <property type="entry name" value="Winged helix-like DNA-binding domain superfamily/Winged helix DNA-binding domain"/>
    <property type="match status" value="1"/>
</dbReference>
<feature type="domain" description="SANT" evidence="7">
    <location>
        <begin position="65"/>
        <end position="112"/>
    </location>
</feature>
<evidence type="ECO:0000259" key="8">
    <source>
        <dbReference type="PROSITE" id="PS51294"/>
    </source>
</evidence>
<evidence type="ECO:0000259" key="7">
    <source>
        <dbReference type="PROSITE" id="PS51293"/>
    </source>
</evidence>
<dbReference type="InterPro" id="IPR017884">
    <property type="entry name" value="SANT_dom"/>
</dbReference>
<dbReference type="Gene3D" id="1.10.10.60">
    <property type="entry name" value="Homeodomain-like"/>
    <property type="match status" value="1"/>
</dbReference>
<accession>A0A9D4KRM9</accession>
<keyword evidence="3" id="KW-0862">Zinc</keyword>
<dbReference type="Gene3D" id="3.30.60.90">
    <property type="match status" value="1"/>
</dbReference>
<reference evidence="9" key="1">
    <citation type="journal article" date="2019" name="bioRxiv">
        <title>The Genome of the Zebra Mussel, Dreissena polymorpha: A Resource for Invasive Species Research.</title>
        <authorList>
            <person name="McCartney M.A."/>
            <person name="Auch B."/>
            <person name="Kono T."/>
            <person name="Mallez S."/>
            <person name="Zhang Y."/>
            <person name="Obille A."/>
            <person name="Becker A."/>
            <person name="Abrahante J.E."/>
            <person name="Garbe J."/>
            <person name="Badalamenti J.P."/>
            <person name="Herman A."/>
            <person name="Mangelson H."/>
            <person name="Liachko I."/>
            <person name="Sullivan S."/>
            <person name="Sone E.D."/>
            <person name="Koren S."/>
            <person name="Silverstein K.A.T."/>
            <person name="Beckman K.B."/>
            <person name="Gohl D.M."/>
        </authorList>
    </citation>
    <scope>NUCLEOTIDE SEQUENCE</scope>
    <source>
        <strain evidence="9">Duluth1</strain>
        <tissue evidence="9">Whole animal</tissue>
    </source>
</reference>
<evidence type="ECO:0000256" key="3">
    <source>
        <dbReference type="ARBA" id="ARBA00022833"/>
    </source>
</evidence>
<dbReference type="InterPro" id="IPR009057">
    <property type="entry name" value="Homeodomain-like_sf"/>
</dbReference>
<dbReference type="SMART" id="SM00717">
    <property type="entry name" value="SANT"/>
    <property type="match status" value="1"/>
</dbReference>
<feature type="domain" description="HTH myb-type" evidence="8">
    <location>
        <begin position="64"/>
        <end position="112"/>
    </location>
</feature>
<comment type="caution">
    <text evidence="9">The sequence shown here is derived from an EMBL/GenBank/DDBJ whole genome shotgun (WGS) entry which is preliminary data.</text>
</comment>
<dbReference type="GO" id="GO:0008270">
    <property type="term" value="F:zinc ion binding"/>
    <property type="evidence" value="ECO:0007669"/>
    <property type="project" value="UniProtKB-KW"/>
</dbReference>
<gene>
    <name evidence="9" type="ORF">DPMN_086692</name>
</gene>
<dbReference type="PROSITE" id="PS01357">
    <property type="entry name" value="ZF_ZZ_1"/>
    <property type="match status" value="1"/>
</dbReference>
<dbReference type="SUPFAM" id="SSF46689">
    <property type="entry name" value="Homeodomain-like"/>
    <property type="match status" value="2"/>
</dbReference>
<keyword evidence="1" id="KW-0479">Metal-binding</keyword>
<dbReference type="GO" id="GO:0005634">
    <property type="term" value="C:nucleus"/>
    <property type="evidence" value="ECO:0007669"/>
    <property type="project" value="TreeGrafter"/>
</dbReference>
<feature type="domain" description="Myb-like" evidence="5">
    <location>
        <begin position="64"/>
        <end position="108"/>
    </location>
</feature>
<reference evidence="9" key="2">
    <citation type="submission" date="2020-11" db="EMBL/GenBank/DDBJ databases">
        <authorList>
            <person name="McCartney M.A."/>
            <person name="Auch B."/>
            <person name="Kono T."/>
            <person name="Mallez S."/>
            <person name="Becker A."/>
            <person name="Gohl D.M."/>
            <person name="Silverstein K.A.T."/>
            <person name="Koren S."/>
            <person name="Bechman K.B."/>
            <person name="Herman A."/>
            <person name="Abrahante J.E."/>
            <person name="Garbe J."/>
        </authorList>
    </citation>
    <scope>NUCLEOTIDE SEQUENCE</scope>
    <source>
        <strain evidence="9">Duluth1</strain>
        <tissue evidence="9">Whole animal</tissue>
    </source>
</reference>
<dbReference type="CDD" id="cd00167">
    <property type="entry name" value="SANT"/>
    <property type="match status" value="1"/>
</dbReference>
<name>A0A9D4KRM9_DREPO</name>
<dbReference type="Pfam" id="PF22941">
    <property type="entry name" value="TADA2A-like_3rd"/>
    <property type="match status" value="1"/>
</dbReference>
<dbReference type="InterPro" id="IPR001005">
    <property type="entry name" value="SANT/Myb"/>
</dbReference>
<evidence type="ECO:0008006" key="11">
    <source>
        <dbReference type="Google" id="ProtNLM"/>
    </source>
</evidence>
<dbReference type="PROSITE" id="PS50090">
    <property type="entry name" value="MYB_LIKE"/>
    <property type="match status" value="1"/>
</dbReference>
<dbReference type="GO" id="GO:0070461">
    <property type="term" value="C:SAGA-type complex"/>
    <property type="evidence" value="ECO:0007669"/>
    <property type="project" value="TreeGrafter"/>
</dbReference>
<dbReference type="PANTHER" id="PTHR12374:SF63">
    <property type="entry name" value="TRANSCRIPTIONAL ADAPTER 2-BETA"/>
    <property type="match status" value="1"/>
</dbReference>
<keyword evidence="2 4" id="KW-0863">Zinc-finger</keyword>
<dbReference type="Proteomes" id="UP000828390">
    <property type="component" value="Unassembled WGS sequence"/>
</dbReference>
<evidence type="ECO:0000313" key="9">
    <source>
        <dbReference type="EMBL" id="KAH3844434.1"/>
    </source>
</evidence>
<evidence type="ECO:0000256" key="2">
    <source>
        <dbReference type="ARBA" id="ARBA00022771"/>
    </source>
</evidence>
<evidence type="ECO:0000259" key="6">
    <source>
        <dbReference type="PROSITE" id="PS50135"/>
    </source>
</evidence>
<dbReference type="GO" id="GO:0003682">
    <property type="term" value="F:chromatin binding"/>
    <property type="evidence" value="ECO:0007669"/>
    <property type="project" value="TreeGrafter"/>
</dbReference>
<evidence type="ECO:0000256" key="4">
    <source>
        <dbReference type="PROSITE-ProRule" id="PRU00228"/>
    </source>
</evidence>
<dbReference type="InterPro" id="IPR036388">
    <property type="entry name" value="WH-like_DNA-bd_sf"/>
</dbReference>
<dbReference type="PROSITE" id="PS51294">
    <property type="entry name" value="HTH_MYB"/>
    <property type="match status" value="1"/>
</dbReference>
<evidence type="ECO:0000259" key="5">
    <source>
        <dbReference type="PROSITE" id="PS50090"/>
    </source>
</evidence>
<dbReference type="InterPro" id="IPR000433">
    <property type="entry name" value="Znf_ZZ"/>
</dbReference>
<dbReference type="Pfam" id="PF25299">
    <property type="entry name" value="ZZ_ADA2"/>
    <property type="match status" value="1"/>
</dbReference>
<dbReference type="InterPro" id="IPR055141">
    <property type="entry name" value="TADA2A_B-like_dom"/>
</dbReference>
<proteinExistence type="predicted"/>
<keyword evidence="10" id="KW-1185">Reference proteome</keyword>
<protein>
    <recommendedName>
        <fullName evidence="11">Transcriptional adapter</fullName>
    </recommendedName>
</protein>
<dbReference type="EMBL" id="JAIWYP010000003">
    <property type="protein sequence ID" value="KAH3844434.1"/>
    <property type="molecule type" value="Genomic_DNA"/>
</dbReference>
<dbReference type="GO" id="GO:0006338">
    <property type="term" value="P:chromatin remodeling"/>
    <property type="evidence" value="ECO:0007669"/>
    <property type="project" value="TreeGrafter"/>
</dbReference>
<dbReference type="InterPro" id="IPR017930">
    <property type="entry name" value="Myb_dom"/>
</dbReference>
<dbReference type="PROSITE" id="PS51293">
    <property type="entry name" value="SANT"/>
    <property type="match status" value="1"/>
</dbReference>
<dbReference type="GO" id="GO:0003713">
    <property type="term" value="F:transcription coactivator activity"/>
    <property type="evidence" value="ECO:0007669"/>
    <property type="project" value="TreeGrafter"/>
</dbReference>
<dbReference type="AlphaFoldDB" id="A0A9D4KRM9"/>
<dbReference type="SUPFAM" id="SSF57850">
    <property type="entry name" value="RING/U-box"/>
    <property type="match status" value="1"/>
</dbReference>
<dbReference type="PROSITE" id="PS50135">
    <property type="entry name" value="ZF_ZZ_2"/>
    <property type="match status" value="1"/>
</dbReference>
<dbReference type="PANTHER" id="PTHR12374">
    <property type="entry name" value="TRANSCRIPTIONAL ADAPTOR 2 ADA2 -RELATED"/>
    <property type="match status" value="1"/>
</dbReference>
<organism evidence="9 10">
    <name type="scientific">Dreissena polymorpha</name>
    <name type="common">Zebra mussel</name>
    <name type="synonym">Mytilus polymorpha</name>
    <dbReference type="NCBI Taxonomy" id="45954"/>
    <lineage>
        <taxon>Eukaryota</taxon>
        <taxon>Metazoa</taxon>
        <taxon>Spiralia</taxon>
        <taxon>Lophotrochozoa</taxon>
        <taxon>Mollusca</taxon>
        <taxon>Bivalvia</taxon>
        <taxon>Autobranchia</taxon>
        <taxon>Heteroconchia</taxon>
        <taxon>Euheterodonta</taxon>
        <taxon>Imparidentia</taxon>
        <taxon>Neoheterodontei</taxon>
        <taxon>Myida</taxon>
        <taxon>Dreissenoidea</taxon>
        <taxon>Dreissenidae</taxon>
        <taxon>Dreissena</taxon>
    </lineage>
</organism>
<dbReference type="GO" id="GO:0006357">
    <property type="term" value="P:regulation of transcription by RNA polymerase II"/>
    <property type="evidence" value="ECO:0007669"/>
    <property type="project" value="TreeGrafter"/>
</dbReference>
<evidence type="ECO:0000256" key="1">
    <source>
        <dbReference type="ARBA" id="ARBA00022723"/>
    </source>
</evidence>
<evidence type="ECO:0000313" key="10">
    <source>
        <dbReference type="Proteomes" id="UP000828390"/>
    </source>
</evidence>
<dbReference type="InterPro" id="IPR043145">
    <property type="entry name" value="Znf_ZZ_sf"/>
</dbReference>
<dbReference type="OrthoDB" id="270417at2759"/>
<dbReference type="Pfam" id="PF00249">
    <property type="entry name" value="Myb_DNA-binding"/>
    <property type="match status" value="1"/>
</dbReference>
<feature type="domain" description="ZZ-type" evidence="6">
    <location>
        <begin position="1"/>
        <end position="56"/>
    </location>
</feature>
<sequence>MSVFLCCNCQNEISGHGVKCTDCKDIDLCLQCFALGAEVGSHRHDHQYSITSGPIVGAFNCEVPWTLAEETMLLDAVEQYGFGNWEDVSNHVESKSPEQSEYHYNLYYIKGNIGKVTYRFDPTPKVTDHTCPDGPLSPSISTPVNPVDLTLPEQHALGYMPLRDDFEREHDNEAETPVSCLMVNYDDDDLDIAIKLAQVESYRLRLRERDRRKQMARQYGLIAESAQSAAQAIAAALPGTKLAKVVNPKSPAVKRKERKVDKEFEERMKPFAQCHSCKEHMELLDNHQKEKDLKTRIKELVHLRKNGITKLEEVQKFVDERLKRDKKKDTKFKKLMNSSQIRRHSMVSRNISDDENFDILIDENEKPLCSDLLNKDDSDFKIVKEMSQCPGYDLLSGREKRLCNSIGMTPANYMTVKTCIVKDFLQQRRQGFPVKIRYPSNMDKTHRRRIMSFLADNGWISHV</sequence>